<keyword evidence="1 3" id="KW-0378">Hydrolase</keyword>
<gene>
    <name evidence="3" type="ORF">L3081_03805</name>
</gene>
<dbReference type="SUPFAM" id="SSF53474">
    <property type="entry name" value="alpha/beta-Hydrolases"/>
    <property type="match status" value="1"/>
</dbReference>
<name>A0ABS9X0T9_9GAMM</name>
<evidence type="ECO:0000313" key="3">
    <source>
        <dbReference type="EMBL" id="MCI2282692.1"/>
    </source>
</evidence>
<dbReference type="InterPro" id="IPR050266">
    <property type="entry name" value="AB_hydrolase_sf"/>
</dbReference>
<protein>
    <submittedName>
        <fullName evidence="3">Alpha/beta fold hydrolase</fullName>
    </submittedName>
</protein>
<comment type="caution">
    <text evidence="3">The sequence shown here is derived from an EMBL/GenBank/DDBJ whole genome shotgun (WGS) entry which is preliminary data.</text>
</comment>
<evidence type="ECO:0000313" key="4">
    <source>
        <dbReference type="Proteomes" id="UP001139646"/>
    </source>
</evidence>
<dbReference type="InterPro" id="IPR029058">
    <property type="entry name" value="AB_hydrolase_fold"/>
</dbReference>
<keyword evidence="4" id="KW-1185">Reference proteome</keyword>
<evidence type="ECO:0000259" key="2">
    <source>
        <dbReference type="Pfam" id="PF00561"/>
    </source>
</evidence>
<reference evidence="3" key="1">
    <citation type="submission" date="2022-01" db="EMBL/GenBank/DDBJ databases">
        <title>Colwellia maritima, isolated from seawater.</title>
        <authorList>
            <person name="Kristyanto S."/>
            <person name="Jung J."/>
            <person name="Jeon C.O."/>
        </authorList>
    </citation>
    <scope>NUCLEOTIDE SEQUENCE</scope>
    <source>
        <strain evidence="3">MSW7</strain>
    </source>
</reference>
<dbReference type="GO" id="GO:0016787">
    <property type="term" value="F:hydrolase activity"/>
    <property type="evidence" value="ECO:0007669"/>
    <property type="project" value="UniProtKB-KW"/>
</dbReference>
<proteinExistence type="predicted"/>
<dbReference type="Proteomes" id="UP001139646">
    <property type="component" value="Unassembled WGS sequence"/>
</dbReference>
<organism evidence="3 4">
    <name type="scientific">Colwellia maritima</name>
    <dbReference type="NCBI Taxonomy" id="2912588"/>
    <lineage>
        <taxon>Bacteria</taxon>
        <taxon>Pseudomonadati</taxon>
        <taxon>Pseudomonadota</taxon>
        <taxon>Gammaproteobacteria</taxon>
        <taxon>Alteromonadales</taxon>
        <taxon>Colwelliaceae</taxon>
        <taxon>Colwellia</taxon>
    </lineage>
</organism>
<accession>A0ABS9X0T9</accession>
<dbReference type="Pfam" id="PF00561">
    <property type="entry name" value="Abhydrolase_1"/>
    <property type="match status" value="1"/>
</dbReference>
<dbReference type="InterPro" id="IPR000073">
    <property type="entry name" value="AB_hydrolase_1"/>
</dbReference>
<dbReference type="PANTHER" id="PTHR43798:SF31">
    <property type="entry name" value="AB HYDROLASE SUPERFAMILY PROTEIN YCLE"/>
    <property type="match status" value="1"/>
</dbReference>
<dbReference type="Gene3D" id="3.40.50.1820">
    <property type="entry name" value="alpha/beta hydrolase"/>
    <property type="match status" value="1"/>
</dbReference>
<dbReference type="EMBL" id="JAKKSL010000001">
    <property type="protein sequence ID" value="MCI2282692.1"/>
    <property type="molecule type" value="Genomic_DNA"/>
</dbReference>
<dbReference type="PANTHER" id="PTHR43798">
    <property type="entry name" value="MONOACYLGLYCEROL LIPASE"/>
    <property type="match status" value="1"/>
</dbReference>
<sequence length="126" mass="13485">MAETLNISSSSDFQSVAMGQKPLLVLLHGWGLNSAVWQPLIASLPQNFTDRFNIVTVDLPGFGTNVSKVVSPYTLANICQSISATIHRPAIYLGWSLGGLIATEMALSHPEKVLGFDHGGKLSSFS</sequence>
<evidence type="ECO:0000256" key="1">
    <source>
        <dbReference type="ARBA" id="ARBA00022801"/>
    </source>
</evidence>
<dbReference type="RefSeq" id="WP_242283617.1">
    <property type="nucleotide sequence ID" value="NZ_JAKKSL010000001.1"/>
</dbReference>
<feature type="domain" description="AB hydrolase-1" evidence="2">
    <location>
        <begin position="22"/>
        <end position="115"/>
    </location>
</feature>